<reference evidence="2" key="1">
    <citation type="journal article" date="2012" name="Nat. Biotechnol.">
        <title>Reference genome sequence of the model plant Setaria.</title>
        <authorList>
            <person name="Bennetzen J.L."/>
            <person name="Schmutz J."/>
            <person name="Wang H."/>
            <person name="Percifield R."/>
            <person name="Hawkins J."/>
            <person name="Pontaroli A.C."/>
            <person name="Estep M."/>
            <person name="Feng L."/>
            <person name="Vaughn J.N."/>
            <person name="Grimwood J."/>
            <person name="Jenkins J."/>
            <person name="Barry K."/>
            <person name="Lindquist E."/>
            <person name="Hellsten U."/>
            <person name="Deshpande S."/>
            <person name="Wang X."/>
            <person name="Wu X."/>
            <person name="Mitros T."/>
            <person name="Triplett J."/>
            <person name="Yang X."/>
            <person name="Ye C.Y."/>
            <person name="Mauro-Herrera M."/>
            <person name="Wang L."/>
            <person name="Li P."/>
            <person name="Sharma M."/>
            <person name="Sharma R."/>
            <person name="Ronald P.C."/>
            <person name="Panaud O."/>
            <person name="Kellogg E.A."/>
            <person name="Brutnell T.P."/>
            <person name="Doust A.N."/>
            <person name="Tuskan G.A."/>
            <person name="Rokhsar D."/>
            <person name="Devos K.M."/>
        </authorList>
    </citation>
    <scope>NUCLEOTIDE SEQUENCE [LARGE SCALE GENOMIC DNA]</scope>
    <source>
        <strain evidence="2">cv. Yugu1</strain>
    </source>
</reference>
<organism evidence="1 2">
    <name type="scientific">Setaria italica</name>
    <name type="common">Foxtail millet</name>
    <name type="synonym">Panicum italicum</name>
    <dbReference type="NCBI Taxonomy" id="4555"/>
    <lineage>
        <taxon>Eukaryota</taxon>
        <taxon>Viridiplantae</taxon>
        <taxon>Streptophyta</taxon>
        <taxon>Embryophyta</taxon>
        <taxon>Tracheophyta</taxon>
        <taxon>Spermatophyta</taxon>
        <taxon>Magnoliopsida</taxon>
        <taxon>Liliopsida</taxon>
        <taxon>Poales</taxon>
        <taxon>Poaceae</taxon>
        <taxon>PACMAD clade</taxon>
        <taxon>Panicoideae</taxon>
        <taxon>Panicodae</taxon>
        <taxon>Paniceae</taxon>
        <taxon>Cenchrinae</taxon>
        <taxon>Setaria</taxon>
    </lineage>
</organism>
<proteinExistence type="predicted"/>
<reference evidence="1" key="2">
    <citation type="submission" date="2018-08" db="UniProtKB">
        <authorList>
            <consortium name="EnsemblPlants"/>
        </authorList>
    </citation>
    <scope>IDENTIFICATION</scope>
    <source>
        <strain evidence="1">Yugu1</strain>
    </source>
</reference>
<protein>
    <submittedName>
        <fullName evidence="1">Uncharacterized protein</fullName>
    </submittedName>
</protein>
<keyword evidence="2" id="KW-1185">Reference proteome</keyword>
<dbReference type="HOGENOM" id="CLU_3415600_0_0_1"/>
<dbReference type="EnsemblPlants" id="KQL09405">
    <property type="protein sequence ID" value="KQL09405"/>
    <property type="gene ID" value="SETIT_008110mg"/>
</dbReference>
<sequence>MVAVRHLKNSKNLTILNQQTVLNECAS</sequence>
<name>K3Y1P4_SETIT</name>
<evidence type="ECO:0000313" key="1">
    <source>
        <dbReference type="EnsemblPlants" id="KQL09405"/>
    </source>
</evidence>
<accession>K3Y1P4</accession>
<dbReference type="Proteomes" id="UP000004995">
    <property type="component" value="Unassembled WGS sequence"/>
</dbReference>
<evidence type="ECO:0000313" key="2">
    <source>
        <dbReference type="Proteomes" id="UP000004995"/>
    </source>
</evidence>
<dbReference type="InParanoid" id="K3Y1P4"/>
<dbReference type="AlphaFoldDB" id="K3Y1P4"/>
<dbReference type="EMBL" id="AGNK02002213">
    <property type="status" value="NOT_ANNOTATED_CDS"/>
    <property type="molecule type" value="Genomic_DNA"/>
</dbReference>
<dbReference type="Gramene" id="KQL09405">
    <property type="protein sequence ID" value="KQL09405"/>
    <property type="gene ID" value="SETIT_008110mg"/>
</dbReference>